<dbReference type="RefSeq" id="WP_105352551.1">
    <property type="nucleotide sequence ID" value="NZ_PUIA01000030.1"/>
</dbReference>
<evidence type="ECO:0000313" key="4">
    <source>
        <dbReference type="Proteomes" id="UP000240009"/>
    </source>
</evidence>
<dbReference type="GO" id="GO:0016787">
    <property type="term" value="F:hydrolase activity"/>
    <property type="evidence" value="ECO:0007669"/>
    <property type="project" value="InterPro"/>
</dbReference>
<dbReference type="AlphaFoldDB" id="A0A2S8FT02"/>
<dbReference type="Gene3D" id="2.60.120.560">
    <property type="entry name" value="Exo-inulinase, domain 1"/>
    <property type="match status" value="1"/>
</dbReference>
<accession>A0A2S8FT02</accession>
<keyword evidence="1" id="KW-0732">Signal</keyword>
<dbReference type="InterPro" id="IPR010496">
    <property type="entry name" value="AL/BT2_dom"/>
</dbReference>
<feature type="signal peptide" evidence="1">
    <location>
        <begin position="1"/>
        <end position="25"/>
    </location>
</feature>
<reference evidence="3 4" key="1">
    <citation type="submission" date="2018-02" db="EMBL/GenBank/DDBJ databases">
        <title>Comparative genomes isolates from brazilian mangrove.</title>
        <authorList>
            <person name="Araujo J.E."/>
            <person name="Taketani R.G."/>
            <person name="Silva M.C.P."/>
            <person name="Loureco M.V."/>
            <person name="Andreote F.D."/>
        </authorList>
    </citation>
    <scope>NUCLEOTIDE SEQUENCE [LARGE SCALE GENOMIC DNA]</scope>
    <source>
        <strain evidence="3 4">HEX-2 MGV</strain>
    </source>
</reference>
<organism evidence="3 4">
    <name type="scientific">Blastopirellula marina</name>
    <dbReference type="NCBI Taxonomy" id="124"/>
    <lineage>
        <taxon>Bacteria</taxon>
        <taxon>Pseudomonadati</taxon>
        <taxon>Planctomycetota</taxon>
        <taxon>Planctomycetia</taxon>
        <taxon>Pirellulales</taxon>
        <taxon>Pirellulaceae</taxon>
        <taxon>Blastopirellula</taxon>
    </lineage>
</organism>
<evidence type="ECO:0000313" key="3">
    <source>
        <dbReference type="EMBL" id="PQO35305.1"/>
    </source>
</evidence>
<protein>
    <submittedName>
        <fullName evidence="3">DUF1080 domain-containing protein</fullName>
    </submittedName>
</protein>
<dbReference type="EMBL" id="PUIA01000030">
    <property type="protein sequence ID" value="PQO35305.1"/>
    <property type="molecule type" value="Genomic_DNA"/>
</dbReference>
<proteinExistence type="predicted"/>
<gene>
    <name evidence="3" type="ORF">C5Y96_09740</name>
</gene>
<sequence length="221" mass="24705">MKTIVKLSLSLLIVALCVASTPLQADDAAPWKSLFNGKDLTDWQANAHPESFTVTDGILKAHGKNGMAHLFYVGDTDHDVRFKDFELVAVCRSEPGSNSGFFFHTDRELRGGKYLNKGYEVQLNSSAKEKNKTGSLYAVVQVADSPVDETKWFTIRILVQGKHIQVFVNDQHLVDYTEPENPERAESRAKRLIDPIGGALAIQAHDPGSVFYFKEIRLREL</sequence>
<evidence type="ECO:0000256" key="1">
    <source>
        <dbReference type="SAM" id="SignalP"/>
    </source>
</evidence>
<dbReference type="Pfam" id="PF06439">
    <property type="entry name" value="3keto-disac_hyd"/>
    <property type="match status" value="1"/>
</dbReference>
<dbReference type="Proteomes" id="UP000240009">
    <property type="component" value="Unassembled WGS sequence"/>
</dbReference>
<dbReference type="OrthoDB" id="242352at2"/>
<name>A0A2S8FT02_9BACT</name>
<comment type="caution">
    <text evidence="3">The sequence shown here is derived from an EMBL/GenBank/DDBJ whole genome shotgun (WGS) entry which is preliminary data.</text>
</comment>
<feature type="chain" id="PRO_5015599354" evidence="1">
    <location>
        <begin position="26"/>
        <end position="221"/>
    </location>
</feature>
<feature type="domain" description="3-keto-alpha-glucoside-1,2-lyase/3-keto-2-hydroxy-glucal hydratase" evidence="2">
    <location>
        <begin position="31"/>
        <end position="219"/>
    </location>
</feature>
<evidence type="ECO:0000259" key="2">
    <source>
        <dbReference type="Pfam" id="PF06439"/>
    </source>
</evidence>